<reference evidence="2 3" key="1">
    <citation type="submission" date="2013-07" db="EMBL/GenBank/DDBJ databases">
        <authorList>
            <person name="Weinstock G."/>
            <person name="Sodergren E."/>
            <person name="Wylie T."/>
            <person name="Fulton L."/>
            <person name="Fulton R."/>
            <person name="Fronick C."/>
            <person name="O'Laughlin M."/>
            <person name="Godfrey J."/>
            <person name="Miner T."/>
            <person name="Herter B."/>
            <person name="Appelbaum E."/>
            <person name="Cordes M."/>
            <person name="Lek S."/>
            <person name="Wollam A."/>
            <person name="Pepin K.H."/>
            <person name="Palsikar V.B."/>
            <person name="Mitreva M."/>
            <person name="Wilson R.K."/>
        </authorList>
    </citation>
    <scope>NUCLEOTIDE SEQUENCE [LARGE SCALE GENOMIC DNA]</scope>
    <source>
        <strain evidence="2 3">ATCC 27760</strain>
    </source>
</reference>
<dbReference type="HOGENOM" id="CLU_1414264_0_0_9"/>
<accession>U2LUG2</accession>
<dbReference type="Proteomes" id="UP000016662">
    <property type="component" value="Unassembled WGS sequence"/>
</dbReference>
<protein>
    <submittedName>
        <fullName evidence="2">Uncharacterized protein</fullName>
    </submittedName>
</protein>
<dbReference type="EMBL" id="AWVF01000345">
    <property type="protein sequence ID" value="ERJ90778.1"/>
    <property type="molecule type" value="Genomic_DNA"/>
</dbReference>
<keyword evidence="1" id="KW-0472">Membrane</keyword>
<dbReference type="PATRIC" id="fig|411473.3.peg.2308"/>
<comment type="caution">
    <text evidence="2">The sequence shown here is derived from an EMBL/GenBank/DDBJ whole genome shotgun (WGS) entry which is preliminary data.</text>
</comment>
<proteinExistence type="predicted"/>
<sequence>MRRCCKKSKVIIFIIVLLTLGITTIWIMMQQSTNAVVLEIENAVQNDTYYVMSEHELAVEERLLLDENQVKYEEYHWNQIFDDYRLYCSPTRKMSIEEYLEGYKIQNIDVHRTYTLHNFHSGYIWVVIHFDVVDKDGNIMTDNQGGPKMGTKFKIEKQNGKWQITDFYEQNFYETMSDKIYYLLPNWDLTKQ</sequence>
<keyword evidence="1" id="KW-1133">Transmembrane helix</keyword>
<evidence type="ECO:0000313" key="2">
    <source>
        <dbReference type="EMBL" id="ERJ90778.1"/>
    </source>
</evidence>
<evidence type="ECO:0000313" key="3">
    <source>
        <dbReference type="Proteomes" id="UP000016662"/>
    </source>
</evidence>
<keyword evidence="3" id="KW-1185">Reference proteome</keyword>
<keyword evidence="1" id="KW-0812">Transmembrane</keyword>
<dbReference type="AlphaFoldDB" id="U2LUG2"/>
<feature type="transmembrane region" description="Helical" evidence="1">
    <location>
        <begin position="12"/>
        <end position="29"/>
    </location>
</feature>
<name>U2LUG2_9FIRM</name>
<gene>
    <name evidence="2" type="ORF">RUMCAL_02750</name>
</gene>
<evidence type="ECO:0000256" key="1">
    <source>
        <dbReference type="SAM" id="Phobius"/>
    </source>
</evidence>
<organism evidence="2 3">
    <name type="scientific">Ruminococcus callidus ATCC 27760</name>
    <dbReference type="NCBI Taxonomy" id="411473"/>
    <lineage>
        <taxon>Bacteria</taxon>
        <taxon>Bacillati</taxon>
        <taxon>Bacillota</taxon>
        <taxon>Clostridia</taxon>
        <taxon>Eubacteriales</taxon>
        <taxon>Oscillospiraceae</taxon>
        <taxon>Ruminococcus</taxon>
    </lineage>
</organism>